<reference evidence="2" key="1">
    <citation type="submission" date="2020-11" db="EMBL/GenBank/DDBJ databases">
        <authorList>
            <person name="Tran Van P."/>
        </authorList>
    </citation>
    <scope>NUCLEOTIDE SEQUENCE</scope>
</reference>
<proteinExistence type="predicted"/>
<keyword evidence="1" id="KW-0732">Signal</keyword>
<dbReference type="EMBL" id="OD565161">
    <property type="protein sequence ID" value="CAD7441011.1"/>
    <property type="molecule type" value="Genomic_DNA"/>
</dbReference>
<feature type="signal peptide" evidence="1">
    <location>
        <begin position="1"/>
        <end position="18"/>
    </location>
</feature>
<evidence type="ECO:0000256" key="1">
    <source>
        <dbReference type="SAM" id="SignalP"/>
    </source>
</evidence>
<dbReference type="AlphaFoldDB" id="A0A7R9EUA3"/>
<accession>A0A7R9EUA3</accession>
<protein>
    <submittedName>
        <fullName evidence="2">Uncharacterized protein</fullName>
    </submittedName>
</protein>
<evidence type="ECO:0000313" key="2">
    <source>
        <dbReference type="EMBL" id="CAD7441011.1"/>
    </source>
</evidence>
<organism evidence="2">
    <name type="scientific">Timema bartmani</name>
    <dbReference type="NCBI Taxonomy" id="61472"/>
    <lineage>
        <taxon>Eukaryota</taxon>
        <taxon>Metazoa</taxon>
        <taxon>Ecdysozoa</taxon>
        <taxon>Arthropoda</taxon>
        <taxon>Hexapoda</taxon>
        <taxon>Insecta</taxon>
        <taxon>Pterygota</taxon>
        <taxon>Neoptera</taxon>
        <taxon>Polyneoptera</taxon>
        <taxon>Phasmatodea</taxon>
        <taxon>Timematodea</taxon>
        <taxon>Timematoidea</taxon>
        <taxon>Timematidae</taxon>
        <taxon>Timema</taxon>
    </lineage>
</organism>
<gene>
    <name evidence="2" type="ORF">TBIB3V08_LOCUS3487</name>
</gene>
<sequence>MWIMSKFICLLFAYPTNNLKPSCQAISASILRVIKSPSSTPCSAEVIRNIKQISLLLRRAISSTLDLRLFTVYHSLLTQVQPYPVGSHLVGALHATLGNTRTFTELGLLAGIARYLTTPPSLTRLEGAVTNPPL</sequence>
<feature type="chain" id="PRO_5031460291" evidence="1">
    <location>
        <begin position="19"/>
        <end position="134"/>
    </location>
</feature>
<name>A0A7R9EUA3_9NEOP</name>